<reference evidence="11 12" key="1">
    <citation type="submission" date="2020-03" db="EMBL/GenBank/DDBJ databases">
        <title>Cyclobacterium plantarum sp. nov., a marine bacterium isolated from a coastal-marine wetland.</title>
        <authorList>
            <person name="Sanchez-Porro C."/>
            <person name="Ventosa A."/>
            <person name="Amoozegar M."/>
        </authorList>
    </citation>
    <scope>NUCLEOTIDE SEQUENCE [LARGE SCALE GENOMIC DNA]</scope>
    <source>
        <strain evidence="11 12">GBPx2</strain>
    </source>
</reference>
<dbReference type="SUPFAM" id="SSF63380">
    <property type="entry name" value="Riboflavin synthase domain-like"/>
    <property type="match status" value="1"/>
</dbReference>
<keyword evidence="4" id="KW-0479">Metal-binding</keyword>
<dbReference type="PRINTS" id="PR00406">
    <property type="entry name" value="CYTB5RDTASE"/>
</dbReference>
<feature type="domain" description="2Fe-2S ferredoxin-type" evidence="9">
    <location>
        <begin position="276"/>
        <end position="364"/>
    </location>
</feature>
<dbReference type="PROSITE" id="PS51085">
    <property type="entry name" value="2FE2S_FER_2"/>
    <property type="match status" value="1"/>
</dbReference>
<evidence type="ECO:0000256" key="4">
    <source>
        <dbReference type="ARBA" id="ARBA00022723"/>
    </source>
</evidence>
<protein>
    <submittedName>
        <fullName evidence="11">Ferredoxin--NADP reductase</fullName>
    </submittedName>
</protein>
<evidence type="ECO:0000256" key="5">
    <source>
        <dbReference type="ARBA" id="ARBA00022827"/>
    </source>
</evidence>
<dbReference type="InterPro" id="IPR017927">
    <property type="entry name" value="FAD-bd_FR_type"/>
</dbReference>
<evidence type="ECO:0000256" key="6">
    <source>
        <dbReference type="ARBA" id="ARBA00023002"/>
    </source>
</evidence>
<dbReference type="Gene3D" id="3.40.50.80">
    <property type="entry name" value="Nucleotide-binding domain of ferredoxin-NADP reductase (FNR) module"/>
    <property type="match status" value="1"/>
</dbReference>
<dbReference type="InterPro" id="IPR017938">
    <property type="entry name" value="Riboflavin_synthase-like_b-brl"/>
</dbReference>
<dbReference type="PRINTS" id="PR00371">
    <property type="entry name" value="FPNCR"/>
</dbReference>
<evidence type="ECO:0000256" key="1">
    <source>
        <dbReference type="ARBA" id="ARBA00001974"/>
    </source>
</evidence>
<proteinExistence type="predicted"/>
<keyword evidence="6" id="KW-0560">Oxidoreductase</keyword>
<dbReference type="CDD" id="cd00207">
    <property type="entry name" value="fer2"/>
    <property type="match status" value="1"/>
</dbReference>
<dbReference type="Gene3D" id="3.10.20.30">
    <property type="match status" value="1"/>
</dbReference>
<evidence type="ECO:0000256" key="2">
    <source>
        <dbReference type="ARBA" id="ARBA00022630"/>
    </source>
</evidence>
<dbReference type="PANTHER" id="PTHR47354">
    <property type="entry name" value="NADH OXIDOREDUCTASE HCR"/>
    <property type="match status" value="1"/>
</dbReference>
<dbReference type="PANTHER" id="PTHR47354:SF8">
    <property type="entry name" value="1,2-PHENYLACETYL-COA EPOXIDASE, SUBUNIT E"/>
    <property type="match status" value="1"/>
</dbReference>
<dbReference type="EMBL" id="JAANYN010000001">
    <property type="protein sequence ID" value="NHE55580.1"/>
    <property type="molecule type" value="Genomic_DNA"/>
</dbReference>
<dbReference type="InterPro" id="IPR001709">
    <property type="entry name" value="Flavoprot_Pyr_Nucl_cyt_Rdtase"/>
</dbReference>
<evidence type="ECO:0000259" key="10">
    <source>
        <dbReference type="PROSITE" id="PS51384"/>
    </source>
</evidence>
<keyword evidence="12" id="KW-1185">Reference proteome</keyword>
<dbReference type="InterPro" id="IPR039261">
    <property type="entry name" value="FNR_nucleotide-bd"/>
</dbReference>
<gene>
    <name evidence="11" type="ORF">G9Q97_02000</name>
</gene>
<dbReference type="InterPro" id="IPR012675">
    <property type="entry name" value="Beta-grasp_dom_sf"/>
</dbReference>
<evidence type="ECO:0000313" key="12">
    <source>
        <dbReference type="Proteomes" id="UP000649799"/>
    </source>
</evidence>
<keyword evidence="5" id="KW-0274">FAD</keyword>
<comment type="caution">
    <text evidence="11">The sequence shown here is derived from an EMBL/GenBank/DDBJ whole genome shotgun (WGS) entry which is preliminary data.</text>
</comment>
<dbReference type="PROSITE" id="PS51384">
    <property type="entry name" value="FAD_FR"/>
    <property type="match status" value="1"/>
</dbReference>
<dbReference type="Pfam" id="PF00111">
    <property type="entry name" value="Fer2"/>
    <property type="match status" value="1"/>
</dbReference>
<dbReference type="InterPro" id="IPR001041">
    <property type="entry name" value="2Fe-2S_ferredoxin-type"/>
</dbReference>
<dbReference type="Pfam" id="PF00970">
    <property type="entry name" value="FAD_binding_6"/>
    <property type="match status" value="1"/>
</dbReference>
<dbReference type="InterPro" id="IPR050415">
    <property type="entry name" value="MRET"/>
</dbReference>
<dbReference type="InterPro" id="IPR008333">
    <property type="entry name" value="Cbr1-like_FAD-bd_dom"/>
</dbReference>
<dbReference type="SUPFAM" id="SSF54292">
    <property type="entry name" value="2Fe-2S ferredoxin-like"/>
    <property type="match status" value="1"/>
</dbReference>
<comment type="cofactor">
    <cofactor evidence="1">
        <name>FAD</name>
        <dbReference type="ChEBI" id="CHEBI:57692"/>
    </cofactor>
</comment>
<dbReference type="InterPro" id="IPR036010">
    <property type="entry name" value="2Fe-2S_ferredoxin-like_sf"/>
</dbReference>
<evidence type="ECO:0000256" key="7">
    <source>
        <dbReference type="ARBA" id="ARBA00023004"/>
    </source>
</evidence>
<keyword evidence="2" id="KW-0285">Flavoprotein</keyword>
<keyword evidence="7" id="KW-0408">Iron</keyword>
<dbReference type="RefSeq" id="WP_166142601.1">
    <property type="nucleotide sequence ID" value="NZ_JAANYN010000001.1"/>
</dbReference>
<dbReference type="InterPro" id="IPR001433">
    <property type="entry name" value="OxRdtase_FAD/NAD-bd"/>
</dbReference>
<evidence type="ECO:0000256" key="3">
    <source>
        <dbReference type="ARBA" id="ARBA00022714"/>
    </source>
</evidence>
<dbReference type="Pfam" id="PF00175">
    <property type="entry name" value="NAD_binding_1"/>
    <property type="match status" value="1"/>
</dbReference>
<keyword evidence="3" id="KW-0001">2Fe-2S</keyword>
<evidence type="ECO:0000259" key="9">
    <source>
        <dbReference type="PROSITE" id="PS51085"/>
    </source>
</evidence>
<dbReference type="Proteomes" id="UP000649799">
    <property type="component" value="Unassembled WGS sequence"/>
</dbReference>
<dbReference type="SUPFAM" id="SSF52343">
    <property type="entry name" value="Ferredoxin reductase-like, C-terminal NADP-linked domain"/>
    <property type="match status" value="1"/>
</dbReference>
<feature type="domain" description="FAD-binding FR-type" evidence="10">
    <location>
        <begin position="16"/>
        <end position="118"/>
    </location>
</feature>
<dbReference type="PROSITE" id="PS00197">
    <property type="entry name" value="2FE2S_FER_1"/>
    <property type="match status" value="1"/>
</dbReference>
<sequence length="364" mass="41125">MLFNLFNREKSSKKEDNYLTLRIRETVVETADTMTVYFEQPEPFLDYQPGQFLTLILEINGKQERRSYSLCTSPFVDPFPGITVKRLNGGLVSNYINDHFFPGKRVAVMKPLGNFVTNYHSDNRQHYGLIAGGSGITPIMGILKSILVNEPHAQIHLLYCSRSREMIIFRELLEDLQEKFPGRLAVSHQLSQPEAGWEGDRGRLDQEKVKQFYLKNFKSFEANQKFFVCGPEGLMDISQDALRQLGIPKELILKESFHLEKEKSAQEEDLTDVVSRPVKIILEGEEYAFDVGPKKTILEAGLDEGLDMPYSCQSGLCTACMGKLISGEVNMDEDAGLSEQEIKSGYILCCSSKPKGSDVVIQIE</sequence>
<accession>A0ABX0H6I2</accession>
<dbReference type="InterPro" id="IPR006058">
    <property type="entry name" value="2Fe2S_fd_BS"/>
</dbReference>
<keyword evidence="8" id="KW-0411">Iron-sulfur</keyword>
<dbReference type="Gene3D" id="2.40.30.10">
    <property type="entry name" value="Translation factors"/>
    <property type="match status" value="1"/>
</dbReference>
<organism evidence="11 12">
    <name type="scientific">Cyclobacterium plantarum</name>
    <dbReference type="NCBI Taxonomy" id="2716263"/>
    <lineage>
        <taxon>Bacteria</taxon>
        <taxon>Pseudomonadati</taxon>
        <taxon>Bacteroidota</taxon>
        <taxon>Cytophagia</taxon>
        <taxon>Cytophagales</taxon>
        <taxon>Cyclobacteriaceae</taxon>
        <taxon>Cyclobacterium</taxon>
    </lineage>
</organism>
<name>A0ABX0H6I2_9BACT</name>
<evidence type="ECO:0000256" key="8">
    <source>
        <dbReference type="ARBA" id="ARBA00023014"/>
    </source>
</evidence>
<evidence type="ECO:0000313" key="11">
    <source>
        <dbReference type="EMBL" id="NHE55580.1"/>
    </source>
</evidence>
<dbReference type="CDD" id="cd06214">
    <property type="entry name" value="PA_degradation_oxidoreductase_like"/>
    <property type="match status" value="1"/>
</dbReference>